<gene>
    <name evidence="1" type="ORF">SK578_1822</name>
</gene>
<evidence type="ECO:0000313" key="2">
    <source>
        <dbReference type="Proteomes" id="UP000028089"/>
    </source>
</evidence>
<proteinExistence type="predicted"/>
<dbReference type="EMBL" id="JPFY01000015">
    <property type="protein sequence ID" value="KEQ43618.1"/>
    <property type="molecule type" value="Genomic_DNA"/>
</dbReference>
<dbReference type="AlphaFoldDB" id="A0A081QKZ5"/>
<dbReference type="PATRIC" id="fig|28037.93.peg.1769"/>
<sequence length="44" mass="5004">MMTHSLKTKSIITAVLVLQLTVTYIQSEVEVDEATTDLFLNHIR</sequence>
<organism evidence="1 2">
    <name type="scientific">Streptococcus mitis</name>
    <dbReference type="NCBI Taxonomy" id="28037"/>
    <lineage>
        <taxon>Bacteria</taxon>
        <taxon>Bacillati</taxon>
        <taxon>Bacillota</taxon>
        <taxon>Bacilli</taxon>
        <taxon>Lactobacillales</taxon>
        <taxon>Streptococcaceae</taxon>
        <taxon>Streptococcus</taxon>
        <taxon>Streptococcus mitis group</taxon>
    </lineage>
</organism>
<protein>
    <submittedName>
        <fullName evidence="1">Uncharacterized protein</fullName>
    </submittedName>
</protein>
<evidence type="ECO:0000313" key="1">
    <source>
        <dbReference type="EMBL" id="KEQ43618.1"/>
    </source>
</evidence>
<dbReference type="Proteomes" id="UP000028089">
    <property type="component" value="Unassembled WGS sequence"/>
</dbReference>
<name>A0A081QKZ5_STRMT</name>
<reference evidence="1 2" key="1">
    <citation type="submission" date="2014-05" db="EMBL/GenBank/DDBJ databases">
        <authorList>
            <person name="Daugherty S.C."/>
            <person name="Tallon L.J."/>
            <person name="Sadzewicz L."/>
            <person name="Kilian M."/>
            <person name="Tettelin H."/>
        </authorList>
    </citation>
    <scope>NUCLEOTIDE SEQUENCE [LARGE SCALE GENOMIC DNA]</scope>
    <source>
        <strain evidence="1 2">SK578</strain>
    </source>
</reference>
<comment type="caution">
    <text evidence="1">The sequence shown here is derived from an EMBL/GenBank/DDBJ whole genome shotgun (WGS) entry which is preliminary data.</text>
</comment>
<accession>A0A081QKZ5</accession>